<dbReference type="GO" id="GO:0005634">
    <property type="term" value="C:nucleus"/>
    <property type="evidence" value="ECO:0007669"/>
    <property type="project" value="TreeGrafter"/>
</dbReference>
<feature type="region of interest" description="Disordered" evidence="6">
    <location>
        <begin position="501"/>
        <end position="535"/>
    </location>
</feature>
<evidence type="ECO:0000259" key="7">
    <source>
        <dbReference type="PROSITE" id="PS50157"/>
    </source>
</evidence>
<evidence type="ECO:0000256" key="3">
    <source>
        <dbReference type="ARBA" id="ARBA00022771"/>
    </source>
</evidence>
<feature type="region of interest" description="Disordered" evidence="6">
    <location>
        <begin position="113"/>
        <end position="192"/>
    </location>
</feature>
<dbReference type="InterPro" id="IPR051580">
    <property type="entry name" value="ZnF-Chromatin_assoc"/>
</dbReference>
<feature type="compositionally biased region" description="Basic and acidic residues" evidence="6">
    <location>
        <begin position="48"/>
        <end position="57"/>
    </location>
</feature>
<feature type="region of interest" description="Disordered" evidence="6">
    <location>
        <begin position="1"/>
        <end position="86"/>
    </location>
</feature>
<keyword evidence="3 5" id="KW-0863">Zinc-finger</keyword>
<feature type="compositionally biased region" description="Polar residues" evidence="6">
    <location>
        <begin position="1"/>
        <end position="17"/>
    </location>
</feature>
<dbReference type="Proteomes" id="UP001211907">
    <property type="component" value="Unassembled WGS sequence"/>
</dbReference>
<comment type="caution">
    <text evidence="8">The sequence shown here is derived from an EMBL/GenBank/DDBJ whole genome shotgun (WGS) entry which is preliminary data.</text>
</comment>
<dbReference type="GO" id="GO:0008270">
    <property type="term" value="F:zinc ion binding"/>
    <property type="evidence" value="ECO:0007669"/>
    <property type="project" value="UniProtKB-KW"/>
</dbReference>
<dbReference type="PROSITE" id="PS00028">
    <property type="entry name" value="ZINC_FINGER_C2H2_1"/>
    <property type="match status" value="1"/>
</dbReference>
<feature type="compositionally biased region" description="Low complexity" evidence="6">
    <location>
        <begin position="520"/>
        <end position="535"/>
    </location>
</feature>
<feature type="compositionally biased region" description="Polar residues" evidence="6">
    <location>
        <begin position="401"/>
        <end position="413"/>
    </location>
</feature>
<evidence type="ECO:0000256" key="6">
    <source>
        <dbReference type="SAM" id="MobiDB-lite"/>
    </source>
</evidence>
<feature type="compositionally biased region" description="Low complexity" evidence="6">
    <location>
        <begin position="306"/>
        <end position="315"/>
    </location>
</feature>
<feature type="domain" description="C2H2-type" evidence="7">
    <location>
        <begin position="557"/>
        <end position="587"/>
    </location>
</feature>
<name>A0AAD5T0A2_9FUNG</name>
<sequence length="597" mass="66215">MSSVTTNSPHKQNQAYLPQQEQSQQQQQPHTQAYDLSASGRLYGENPSAHERERDIAYNRGPDLMPVLDSIPQQQQQHQQHQQQHYDTDNNILQNQTQNGQQQTYQRLPQLHSIQQQQQYPEQPPHALPLPHSDLQRSSHHAHHQQQQQQQSQQQQYHHHPQPYPPYAQPTSDYRQNQEQETSDVPPPQMEMQNYGLYNMYQPNHTAVDPYGHHSYMAAPQPDPRYLANSIPISGSSAGGPQVGGQIVSGPSATAGADGFGGHAALSLPYLSHQEPYGNDYNQSSHRPHATHHHHNLHHPYGGGESPNSSSPSGNSRRKPRGNQIQHQPQQQLPPQQQMQTHPQFYMDPSHQQHLEPHHAMYTQHPDAMYHSNNPNGFYDPNGFANSNVSFDPVTGAPLGPTQQQQGSQNNERSAAAAALVSSIVAVDNGRGNKVYKCPRPLCTKVYKNPNGLKYHLDRGACEVDHDVMEATTGISLHTDDPTALFNLQQQAQQALQTGYEAFPGTGAPQTPTGARDPVGGASTAAPPSSAGANTPQNLTAALMVSDESLKIVHRPYGCKIHGCGKRYQNLNGLKYHAKTAHPGLDFKADVYVLYPF</sequence>
<dbReference type="PANTHER" id="PTHR23057:SF0">
    <property type="entry name" value="JUXTAPOSED WITH ANOTHER ZINC FINGER PROTEIN 1"/>
    <property type="match status" value="1"/>
</dbReference>
<feature type="compositionally biased region" description="Low complexity" evidence="6">
    <location>
        <begin position="322"/>
        <end position="341"/>
    </location>
</feature>
<feature type="compositionally biased region" description="Polar residues" evidence="6">
    <location>
        <begin position="171"/>
        <end position="180"/>
    </location>
</feature>
<dbReference type="PROSITE" id="PS50157">
    <property type="entry name" value="ZINC_FINGER_C2H2_2"/>
    <property type="match status" value="1"/>
</dbReference>
<gene>
    <name evidence="8" type="primary">SFP1_5</name>
    <name evidence="8" type="ORF">HK100_012079</name>
</gene>
<feature type="region of interest" description="Disordered" evidence="6">
    <location>
        <begin position="392"/>
        <end position="414"/>
    </location>
</feature>
<keyword evidence="4" id="KW-0862">Zinc</keyword>
<protein>
    <submittedName>
        <fullName evidence="8">Transcriptional regulator of ribosomal biogenesis proteins</fullName>
    </submittedName>
</protein>
<feature type="compositionally biased region" description="Basic residues" evidence="6">
    <location>
        <begin position="286"/>
        <end position="298"/>
    </location>
</feature>
<feature type="compositionally biased region" description="Low complexity" evidence="6">
    <location>
        <begin position="73"/>
        <end position="85"/>
    </location>
</feature>
<accession>A0AAD5T0A2</accession>
<reference evidence="8" key="1">
    <citation type="submission" date="2020-05" db="EMBL/GenBank/DDBJ databases">
        <title>Phylogenomic resolution of chytrid fungi.</title>
        <authorList>
            <person name="Stajich J.E."/>
            <person name="Amses K."/>
            <person name="Simmons R."/>
            <person name="Seto K."/>
            <person name="Myers J."/>
            <person name="Bonds A."/>
            <person name="Quandt C.A."/>
            <person name="Barry K."/>
            <person name="Liu P."/>
            <person name="Grigoriev I."/>
            <person name="Longcore J.E."/>
            <person name="James T.Y."/>
        </authorList>
    </citation>
    <scope>NUCLEOTIDE SEQUENCE</scope>
    <source>
        <strain evidence="8">JEL0513</strain>
    </source>
</reference>
<evidence type="ECO:0000313" key="8">
    <source>
        <dbReference type="EMBL" id="KAJ3122222.1"/>
    </source>
</evidence>
<dbReference type="AlphaFoldDB" id="A0AAD5T0A2"/>
<evidence type="ECO:0000256" key="4">
    <source>
        <dbReference type="ARBA" id="ARBA00022833"/>
    </source>
</evidence>
<dbReference type="EMBL" id="JADGJH010000827">
    <property type="protein sequence ID" value="KAJ3122222.1"/>
    <property type="molecule type" value="Genomic_DNA"/>
</dbReference>
<dbReference type="Gene3D" id="3.30.160.60">
    <property type="entry name" value="Classic Zinc Finger"/>
    <property type="match status" value="1"/>
</dbReference>
<dbReference type="InterPro" id="IPR013087">
    <property type="entry name" value="Znf_C2H2_type"/>
</dbReference>
<evidence type="ECO:0000256" key="2">
    <source>
        <dbReference type="ARBA" id="ARBA00022737"/>
    </source>
</evidence>
<evidence type="ECO:0000313" key="9">
    <source>
        <dbReference type="Proteomes" id="UP001211907"/>
    </source>
</evidence>
<feature type="compositionally biased region" description="Low complexity" evidence="6">
    <location>
        <begin position="19"/>
        <end position="28"/>
    </location>
</feature>
<dbReference type="PANTHER" id="PTHR23057">
    <property type="entry name" value="JUXTAPOSED WITH ANOTHER ZINC FINGER PROTEIN 1"/>
    <property type="match status" value="1"/>
</dbReference>
<evidence type="ECO:0000256" key="1">
    <source>
        <dbReference type="ARBA" id="ARBA00022723"/>
    </source>
</evidence>
<evidence type="ECO:0000256" key="5">
    <source>
        <dbReference type="PROSITE-ProRule" id="PRU00042"/>
    </source>
</evidence>
<feature type="region of interest" description="Disordered" evidence="6">
    <location>
        <begin position="276"/>
        <end position="341"/>
    </location>
</feature>
<organism evidence="8 9">
    <name type="scientific">Physocladia obscura</name>
    <dbReference type="NCBI Taxonomy" id="109957"/>
    <lineage>
        <taxon>Eukaryota</taxon>
        <taxon>Fungi</taxon>
        <taxon>Fungi incertae sedis</taxon>
        <taxon>Chytridiomycota</taxon>
        <taxon>Chytridiomycota incertae sedis</taxon>
        <taxon>Chytridiomycetes</taxon>
        <taxon>Chytridiales</taxon>
        <taxon>Chytriomycetaceae</taxon>
        <taxon>Physocladia</taxon>
    </lineage>
</organism>
<keyword evidence="9" id="KW-1185">Reference proteome</keyword>
<keyword evidence="2" id="KW-0677">Repeat</keyword>
<feature type="compositionally biased region" description="Low complexity" evidence="6">
    <location>
        <begin position="145"/>
        <end position="156"/>
    </location>
</feature>
<proteinExistence type="predicted"/>
<keyword evidence="1" id="KW-0479">Metal-binding</keyword>